<accession>A0A6C0C0F0</accession>
<dbReference type="EMBL" id="MN739306">
    <property type="protein sequence ID" value="QHS97850.1"/>
    <property type="molecule type" value="Genomic_DNA"/>
</dbReference>
<organism evidence="1">
    <name type="scientific">viral metagenome</name>
    <dbReference type="NCBI Taxonomy" id="1070528"/>
    <lineage>
        <taxon>unclassified sequences</taxon>
        <taxon>metagenomes</taxon>
        <taxon>organismal metagenomes</taxon>
    </lineage>
</organism>
<sequence length="207" mass="23285">MKAVLTTIKRSLIFWPSRESMRCIRKYCIFFDSNESQAIQLYGQAVASVEARDLSSPYATALNTQGDWRAKDNTHYSLGKMNDKTRIPRTQITEQAKIKSQIADADSPQMMRRASSPRSPSLQRNLWLPFCALHPVDCPDEDSPRIMGLSSSGQSPSMKREHQILDMRTLVTEEYPGAPFVSGAGKSLLPSEVKVNLLYPSDTKEQD</sequence>
<name>A0A6C0C0F0_9ZZZZ</name>
<evidence type="ECO:0000313" key="1">
    <source>
        <dbReference type="EMBL" id="QHS97850.1"/>
    </source>
</evidence>
<reference evidence="1" key="1">
    <citation type="journal article" date="2020" name="Nature">
        <title>Giant virus diversity and host interactions through global metagenomics.</title>
        <authorList>
            <person name="Schulz F."/>
            <person name="Roux S."/>
            <person name="Paez-Espino D."/>
            <person name="Jungbluth S."/>
            <person name="Walsh D.A."/>
            <person name="Denef V.J."/>
            <person name="McMahon K.D."/>
            <person name="Konstantinidis K.T."/>
            <person name="Eloe-Fadrosh E.A."/>
            <person name="Kyrpides N.C."/>
            <person name="Woyke T."/>
        </authorList>
    </citation>
    <scope>NUCLEOTIDE SEQUENCE</scope>
    <source>
        <strain evidence="1">GVMAG-M-3300020182-33</strain>
    </source>
</reference>
<dbReference type="AlphaFoldDB" id="A0A6C0C0F0"/>
<protein>
    <submittedName>
        <fullName evidence="1">Uncharacterized protein</fullName>
    </submittedName>
</protein>
<proteinExistence type="predicted"/>